<evidence type="ECO:0000313" key="2">
    <source>
        <dbReference type="EMBL" id="MDG3015659.1"/>
    </source>
</evidence>
<dbReference type="Proteomes" id="UP001152755">
    <property type="component" value="Unassembled WGS sequence"/>
</dbReference>
<keyword evidence="1" id="KW-0812">Transmembrane</keyword>
<keyword evidence="1" id="KW-1133">Transmembrane helix</keyword>
<dbReference type="EMBL" id="JANRHA010000009">
    <property type="protein sequence ID" value="MDG3015659.1"/>
    <property type="molecule type" value="Genomic_DNA"/>
</dbReference>
<dbReference type="AlphaFoldDB" id="A0A9X4M2I8"/>
<evidence type="ECO:0000313" key="3">
    <source>
        <dbReference type="Proteomes" id="UP001152755"/>
    </source>
</evidence>
<sequence>MNHRRVVKAVVVVTAIYFVGLCLWLTFLVRLAPPDTIGAQLMGIVASFGAALGIGLMWARRPSHADRKLFKHGYEGWATIEHIRPLRRTRDFGELAEIELNLTVPGSQSYSGRVVHEVHYDETDKFVPGATIPIRVDPKDRDHIMLCP</sequence>
<organism evidence="2 3">
    <name type="scientific">Speluncibacter jeojiensis</name>
    <dbReference type="NCBI Taxonomy" id="2710754"/>
    <lineage>
        <taxon>Bacteria</taxon>
        <taxon>Bacillati</taxon>
        <taxon>Actinomycetota</taxon>
        <taxon>Actinomycetes</taxon>
        <taxon>Mycobacteriales</taxon>
        <taxon>Speluncibacteraceae</taxon>
        <taxon>Speluncibacter</taxon>
    </lineage>
</organism>
<evidence type="ECO:0000256" key="1">
    <source>
        <dbReference type="SAM" id="Phobius"/>
    </source>
</evidence>
<name>A0A9X4M2I8_9ACTN</name>
<keyword evidence="3" id="KW-1185">Reference proteome</keyword>
<proteinExistence type="predicted"/>
<evidence type="ECO:0008006" key="4">
    <source>
        <dbReference type="Google" id="ProtNLM"/>
    </source>
</evidence>
<gene>
    <name evidence="2" type="ORF">NVS88_13945</name>
</gene>
<dbReference type="RefSeq" id="WP_277831610.1">
    <property type="nucleotide sequence ID" value="NZ_JAAIVF010000002.1"/>
</dbReference>
<reference evidence="2" key="1">
    <citation type="submission" date="2022-08" db="EMBL/GenBank/DDBJ databases">
        <title>Genome analysis of Corynebacteriales strain.</title>
        <authorList>
            <person name="Lee S.D."/>
        </authorList>
    </citation>
    <scope>NUCLEOTIDE SEQUENCE</scope>
    <source>
        <strain evidence="2">D3-21</strain>
    </source>
</reference>
<keyword evidence="1" id="KW-0472">Membrane</keyword>
<protein>
    <recommendedName>
        <fullName evidence="4">DUF3592 domain-containing protein</fullName>
    </recommendedName>
</protein>
<feature type="transmembrane region" description="Helical" evidence="1">
    <location>
        <begin position="7"/>
        <end position="31"/>
    </location>
</feature>
<accession>A0A9X4M2I8</accession>
<feature type="transmembrane region" description="Helical" evidence="1">
    <location>
        <begin position="37"/>
        <end position="59"/>
    </location>
</feature>
<comment type="caution">
    <text evidence="2">The sequence shown here is derived from an EMBL/GenBank/DDBJ whole genome shotgun (WGS) entry which is preliminary data.</text>
</comment>